<dbReference type="Proteomes" id="UP000198386">
    <property type="component" value="Unassembled WGS sequence"/>
</dbReference>
<evidence type="ECO:0000256" key="2">
    <source>
        <dbReference type="SAM" id="Phobius"/>
    </source>
</evidence>
<accession>A0A239H3S8</accession>
<dbReference type="RefSeq" id="WP_089405348.1">
    <property type="nucleotide sequence ID" value="NZ_FZOH01000008.1"/>
</dbReference>
<proteinExistence type="predicted"/>
<feature type="transmembrane region" description="Helical" evidence="2">
    <location>
        <begin position="89"/>
        <end position="110"/>
    </location>
</feature>
<evidence type="ECO:0000313" key="3">
    <source>
        <dbReference type="EMBL" id="SNS75851.1"/>
    </source>
</evidence>
<name>A0A239H3S8_9ACTN</name>
<organism evidence="3 4">
    <name type="scientific">Geodermatophilus saharensis</name>
    <dbReference type="NCBI Taxonomy" id="1137994"/>
    <lineage>
        <taxon>Bacteria</taxon>
        <taxon>Bacillati</taxon>
        <taxon>Actinomycetota</taxon>
        <taxon>Actinomycetes</taxon>
        <taxon>Geodermatophilales</taxon>
        <taxon>Geodermatophilaceae</taxon>
        <taxon>Geodermatophilus</taxon>
    </lineage>
</organism>
<feature type="compositionally biased region" description="Low complexity" evidence="1">
    <location>
        <begin position="1"/>
        <end position="20"/>
    </location>
</feature>
<dbReference type="EMBL" id="FZOH01000008">
    <property type="protein sequence ID" value="SNS75851.1"/>
    <property type="molecule type" value="Genomic_DNA"/>
</dbReference>
<evidence type="ECO:0000256" key="1">
    <source>
        <dbReference type="SAM" id="MobiDB-lite"/>
    </source>
</evidence>
<feature type="transmembrane region" description="Helical" evidence="2">
    <location>
        <begin position="31"/>
        <end position="56"/>
    </location>
</feature>
<evidence type="ECO:0008006" key="5">
    <source>
        <dbReference type="Google" id="ProtNLM"/>
    </source>
</evidence>
<feature type="transmembrane region" description="Helical" evidence="2">
    <location>
        <begin position="62"/>
        <end position="82"/>
    </location>
</feature>
<feature type="region of interest" description="Disordered" evidence="1">
    <location>
        <begin position="1"/>
        <end position="21"/>
    </location>
</feature>
<keyword evidence="2" id="KW-0472">Membrane</keyword>
<reference evidence="4" key="1">
    <citation type="submission" date="2017-06" db="EMBL/GenBank/DDBJ databases">
        <authorList>
            <person name="Varghese N."/>
            <person name="Submissions S."/>
        </authorList>
    </citation>
    <scope>NUCLEOTIDE SEQUENCE [LARGE SCALE GENOMIC DNA]</scope>
    <source>
        <strain evidence="4">DSM 45423</strain>
    </source>
</reference>
<keyword evidence="2" id="KW-1133">Transmembrane helix</keyword>
<evidence type="ECO:0000313" key="4">
    <source>
        <dbReference type="Proteomes" id="UP000198386"/>
    </source>
</evidence>
<feature type="transmembrane region" description="Helical" evidence="2">
    <location>
        <begin position="122"/>
        <end position="142"/>
    </location>
</feature>
<protein>
    <recommendedName>
        <fullName evidence="5">SPW repeat-containing protein</fullName>
    </recommendedName>
</protein>
<sequence>MTTTATSTSTSTATATATATRRPRDLLRPALRLDAVVTGANGAAYLAAAPLLTGLLGIPPGVLRGLGGFLLVFAAGVALVGARRPVPLGAVEAVVGANVLWVAGSVAAVATDRFDLTAAGTAWALLQAAVVAGFAALQLTALRTR</sequence>
<gene>
    <name evidence="3" type="ORF">SAMN04488107_3672</name>
</gene>
<keyword evidence="4" id="KW-1185">Reference proteome</keyword>
<keyword evidence="2" id="KW-0812">Transmembrane</keyword>
<dbReference type="AlphaFoldDB" id="A0A239H3S8"/>